<dbReference type="SUPFAM" id="SSF63882">
    <property type="entry name" value="MoeA N-terminal region -like"/>
    <property type="match status" value="1"/>
</dbReference>
<dbReference type="Gene3D" id="2.170.190.11">
    <property type="entry name" value="Molybdopterin biosynthesis moea protein, domain 3"/>
    <property type="match status" value="1"/>
</dbReference>
<evidence type="ECO:0000313" key="5">
    <source>
        <dbReference type="Proteomes" id="UP000345637"/>
    </source>
</evidence>
<dbReference type="GO" id="GO:0005829">
    <property type="term" value="C:cytosol"/>
    <property type="evidence" value="ECO:0007669"/>
    <property type="project" value="TreeGrafter"/>
</dbReference>
<keyword evidence="1" id="KW-0479">Metal-binding</keyword>
<dbReference type="PANTHER" id="PTHR10192">
    <property type="entry name" value="MOLYBDOPTERIN BIOSYNTHESIS PROTEIN"/>
    <property type="match status" value="1"/>
</dbReference>
<dbReference type="InterPro" id="IPR036135">
    <property type="entry name" value="MoeA_linker/N_sf"/>
</dbReference>
<dbReference type="Proteomes" id="UP000345637">
    <property type="component" value="Unassembled WGS sequence"/>
</dbReference>
<comment type="catalytic activity">
    <reaction evidence="1">
        <text>adenylyl-molybdopterin + molybdate = Mo-molybdopterin + AMP + H(+)</text>
        <dbReference type="Rhea" id="RHEA:35047"/>
        <dbReference type="ChEBI" id="CHEBI:15378"/>
        <dbReference type="ChEBI" id="CHEBI:36264"/>
        <dbReference type="ChEBI" id="CHEBI:62727"/>
        <dbReference type="ChEBI" id="CHEBI:71302"/>
        <dbReference type="ChEBI" id="CHEBI:456215"/>
    </reaction>
</comment>
<reference evidence="4 5" key="1">
    <citation type="submission" date="2019-03" db="EMBL/GenBank/DDBJ databases">
        <authorList>
            <consortium name="Pathogen Informatics"/>
        </authorList>
    </citation>
    <scope>NUCLEOTIDE SEQUENCE [LARGE SCALE GENOMIC DNA]</scope>
    <source>
        <strain evidence="4 5">NCTC12998</strain>
    </source>
</reference>
<keyword evidence="1" id="KW-0500">Molybdenum</keyword>
<dbReference type="Pfam" id="PF03453">
    <property type="entry name" value="MoeA_N"/>
    <property type="match status" value="1"/>
</dbReference>
<feature type="region of interest" description="Disordered" evidence="2">
    <location>
        <begin position="64"/>
        <end position="101"/>
    </location>
</feature>
<dbReference type="InterPro" id="IPR005110">
    <property type="entry name" value="MoeA_linker/N"/>
</dbReference>
<comment type="function">
    <text evidence="1">Catalyzes the insertion of molybdate into adenylated molybdopterin with the concomitant release of AMP.</text>
</comment>
<dbReference type="EC" id="2.10.1.1" evidence="1"/>
<gene>
    <name evidence="4" type="primary">moeA_2</name>
    <name evidence="4" type="ORF">NCTC12998_02682</name>
</gene>
<comment type="pathway">
    <text evidence="1">Cofactor biosynthesis; molybdopterin biosynthesis.</text>
</comment>
<dbReference type="GO" id="GO:0046872">
    <property type="term" value="F:metal ion binding"/>
    <property type="evidence" value="ECO:0007669"/>
    <property type="project" value="UniProtKB-UniRule"/>
</dbReference>
<dbReference type="EMBL" id="CAADJE010000022">
    <property type="protein sequence ID" value="VFS64687.1"/>
    <property type="molecule type" value="Genomic_DNA"/>
</dbReference>
<feature type="domain" description="MoeA N-terminal and linker" evidence="3">
    <location>
        <begin position="6"/>
        <end position="129"/>
    </location>
</feature>
<keyword evidence="1" id="KW-0460">Magnesium</keyword>
<keyword evidence="1 4" id="KW-0808">Transferase</keyword>
<evidence type="ECO:0000256" key="1">
    <source>
        <dbReference type="RuleBase" id="RU365090"/>
    </source>
</evidence>
<dbReference type="AlphaFoldDB" id="A0A485AST9"/>
<accession>A0A485AST9</accession>
<dbReference type="PANTHER" id="PTHR10192:SF5">
    <property type="entry name" value="GEPHYRIN"/>
    <property type="match status" value="1"/>
</dbReference>
<feature type="compositionally biased region" description="Basic and acidic residues" evidence="2">
    <location>
        <begin position="70"/>
        <end position="83"/>
    </location>
</feature>
<comment type="similarity">
    <text evidence="1">Belongs to the MoeA family.</text>
</comment>
<evidence type="ECO:0000313" key="4">
    <source>
        <dbReference type="EMBL" id="VFS64687.1"/>
    </source>
</evidence>
<evidence type="ECO:0000259" key="3">
    <source>
        <dbReference type="Pfam" id="PF03453"/>
    </source>
</evidence>
<proteinExistence type="inferred from homology"/>
<dbReference type="Gene3D" id="3.90.105.10">
    <property type="entry name" value="Molybdopterin biosynthesis moea protein, domain 2"/>
    <property type="match status" value="1"/>
</dbReference>
<organism evidence="4 5">
    <name type="scientific">Raoultella planticola</name>
    <name type="common">Klebsiella planticola</name>
    <dbReference type="NCBI Taxonomy" id="575"/>
    <lineage>
        <taxon>Bacteria</taxon>
        <taxon>Pseudomonadati</taxon>
        <taxon>Pseudomonadota</taxon>
        <taxon>Gammaproteobacteria</taxon>
        <taxon>Enterobacterales</taxon>
        <taxon>Enterobacteriaceae</taxon>
        <taxon>Klebsiella/Raoultella group</taxon>
        <taxon>Raoultella</taxon>
    </lineage>
</organism>
<sequence length="172" mass="18365">MISFPPLDVPGFDNSAMDGYAVRLADLADGARRCRLRVKRSPDSRSTMPGLREAVFRIMTGSASSARLRRGSDAGRDRADRRGHPLRRAGQRPGQNIRRRGEDIADGAVVFPAGTPLTVAELPVLALAGDCPGGSGAQSARRGLLDRGMNCSCRASRWATGKFTIPTASPFT</sequence>
<name>A0A485AST9_RAOPL</name>
<comment type="cofactor">
    <cofactor evidence="1">
        <name>Mg(2+)</name>
        <dbReference type="ChEBI" id="CHEBI:18420"/>
    </cofactor>
</comment>
<dbReference type="GO" id="GO:0006777">
    <property type="term" value="P:Mo-molybdopterin cofactor biosynthetic process"/>
    <property type="evidence" value="ECO:0007669"/>
    <property type="project" value="UniProtKB-UniRule"/>
</dbReference>
<protein>
    <recommendedName>
        <fullName evidence="1">Molybdopterin molybdenumtransferase</fullName>
        <ecNumber evidence="1">2.10.1.1</ecNumber>
    </recommendedName>
</protein>
<keyword evidence="1" id="KW-0501">Molybdenum cofactor biosynthesis</keyword>
<dbReference type="InterPro" id="IPR038987">
    <property type="entry name" value="MoeA-like"/>
</dbReference>
<dbReference type="GO" id="GO:0061599">
    <property type="term" value="F:molybdopterin molybdotransferase activity"/>
    <property type="evidence" value="ECO:0007669"/>
    <property type="project" value="UniProtKB-UniRule"/>
</dbReference>
<evidence type="ECO:0000256" key="2">
    <source>
        <dbReference type="SAM" id="MobiDB-lite"/>
    </source>
</evidence>